<dbReference type="InterPro" id="IPR049449">
    <property type="entry name" value="TesB_ACOT8-like_N"/>
</dbReference>
<dbReference type="Proteomes" id="UP000274515">
    <property type="component" value="Unassembled WGS sequence"/>
</dbReference>
<evidence type="ECO:0000256" key="2">
    <source>
        <dbReference type="ARBA" id="ARBA00022801"/>
    </source>
</evidence>
<dbReference type="AlphaFoldDB" id="A0A3R8P5Q3"/>
<dbReference type="PANTHER" id="PTHR11066:SF34">
    <property type="entry name" value="ACYL-COENZYME A THIOESTERASE 8"/>
    <property type="match status" value="1"/>
</dbReference>
<dbReference type="EMBL" id="RSAA01000010">
    <property type="protein sequence ID" value="RRO16931.1"/>
    <property type="molecule type" value="Genomic_DNA"/>
</dbReference>
<evidence type="ECO:0000256" key="1">
    <source>
        <dbReference type="ARBA" id="ARBA00006538"/>
    </source>
</evidence>
<gene>
    <name evidence="6" type="ORF">EIL87_11650</name>
</gene>
<dbReference type="InterPro" id="IPR042171">
    <property type="entry name" value="Acyl-CoA_hotdog"/>
</dbReference>
<proteinExistence type="inferred from homology"/>
<dbReference type="CDD" id="cd03444">
    <property type="entry name" value="Thioesterase_II_repeat1"/>
    <property type="match status" value="1"/>
</dbReference>
<evidence type="ECO:0000313" key="6">
    <source>
        <dbReference type="EMBL" id="RRO16931.1"/>
    </source>
</evidence>
<dbReference type="InterPro" id="IPR003703">
    <property type="entry name" value="Acyl_CoA_thio"/>
</dbReference>
<dbReference type="OrthoDB" id="3672182at2"/>
<evidence type="ECO:0008006" key="8">
    <source>
        <dbReference type="Google" id="ProtNLM"/>
    </source>
</evidence>
<dbReference type="InterPro" id="IPR029069">
    <property type="entry name" value="HotDog_dom_sf"/>
</dbReference>
<name>A0A3R8P5Q3_9PSEU</name>
<feature type="domain" description="Acyl-CoA thioesterase-like C-terminal" evidence="5">
    <location>
        <begin position="150"/>
        <end position="300"/>
    </location>
</feature>
<dbReference type="GO" id="GO:0006637">
    <property type="term" value="P:acyl-CoA metabolic process"/>
    <property type="evidence" value="ECO:0007669"/>
    <property type="project" value="InterPro"/>
</dbReference>
<dbReference type="InterPro" id="IPR049450">
    <property type="entry name" value="ACOT8-like_C"/>
</dbReference>
<dbReference type="PANTHER" id="PTHR11066">
    <property type="entry name" value="ACYL-COA THIOESTERASE"/>
    <property type="match status" value="1"/>
</dbReference>
<feature type="region of interest" description="Disordered" evidence="3">
    <location>
        <begin position="133"/>
        <end position="153"/>
    </location>
</feature>
<dbReference type="GO" id="GO:0047617">
    <property type="term" value="F:fatty acyl-CoA hydrolase activity"/>
    <property type="evidence" value="ECO:0007669"/>
    <property type="project" value="InterPro"/>
</dbReference>
<evidence type="ECO:0000259" key="5">
    <source>
        <dbReference type="Pfam" id="PF20789"/>
    </source>
</evidence>
<evidence type="ECO:0000256" key="3">
    <source>
        <dbReference type="SAM" id="MobiDB-lite"/>
    </source>
</evidence>
<protein>
    <recommendedName>
        <fullName evidence="8">Acyl-CoA thioesterase II</fullName>
    </recommendedName>
</protein>
<feature type="domain" description="Acyl-CoA thioesterase-like N-terminal HotDog" evidence="4">
    <location>
        <begin position="50"/>
        <end position="125"/>
    </location>
</feature>
<evidence type="ECO:0000259" key="4">
    <source>
        <dbReference type="Pfam" id="PF13622"/>
    </source>
</evidence>
<dbReference type="RefSeq" id="WP_125090257.1">
    <property type="nucleotide sequence ID" value="NZ_RSAA01000010.1"/>
</dbReference>
<comment type="caution">
    <text evidence="6">The sequence shown here is derived from an EMBL/GenBank/DDBJ whole genome shotgun (WGS) entry which is preliminary data.</text>
</comment>
<organism evidence="6 7">
    <name type="scientific">Saccharopolyspora rhizosphaerae</name>
    <dbReference type="NCBI Taxonomy" id="2492662"/>
    <lineage>
        <taxon>Bacteria</taxon>
        <taxon>Bacillati</taxon>
        <taxon>Actinomycetota</taxon>
        <taxon>Actinomycetes</taxon>
        <taxon>Pseudonocardiales</taxon>
        <taxon>Pseudonocardiaceae</taxon>
        <taxon>Saccharopolyspora</taxon>
    </lineage>
</organism>
<dbReference type="CDD" id="cd03445">
    <property type="entry name" value="Thioesterase_II_repeat2"/>
    <property type="match status" value="1"/>
</dbReference>
<dbReference type="Gene3D" id="2.40.160.210">
    <property type="entry name" value="Acyl-CoA thioesterase, double hotdog domain"/>
    <property type="match status" value="1"/>
</dbReference>
<comment type="similarity">
    <text evidence="1">Belongs to the C/M/P thioester hydrolase family.</text>
</comment>
<evidence type="ECO:0000313" key="7">
    <source>
        <dbReference type="Proteomes" id="UP000274515"/>
    </source>
</evidence>
<dbReference type="SUPFAM" id="SSF54637">
    <property type="entry name" value="Thioesterase/thiol ester dehydrase-isomerase"/>
    <property type="match status" value="2"/>
</dbReference>
<keyword evidence="7" id="KW-1185">Reference proteome</keyword>
<dbReference type="Pfam" id="PF13622">
    <property type="entry name" value="4HBT_3"/>
    <property type="match status" value="1"/>
</dbReference>
<keyword evidence="2" id="KW-0378">Hydrolase</keyword>
<reference evidence="6 7" key="1">
    <citation type="submission" date="2018-11" db="EMBL/GenBank/DDBJ databases">
        <title>Saccharopolyspora rhizosphaerae sp. nov., an actinomycete isolated from rhizosphere soil in Thailand.</title>
        <authorList>
            <person name="Intra B."/>
            <person name="Euanorasetr J."/>
            <person name="Take A."/>
            <person name="Inahashi Y."/>
            <person name="Mori M."/>
            <person name="Panbangred W."/>
            <person name="Matsumoto A."/>
        </authorList>
    </citation>
    <scope>NUCLEOTIDE SEQUENCE [LARGE SCALE GENOMIC DNA]</scope>
    <source>
        <strain evidence="6 7">H219</strain>
    </source>
</reference>
<dbReference type="GO" id="GO:0009062">
    <property type="term" value="P:fatty acid catabolic process"/>
    <property type="evidence" value="ECO:0007669"/>
    <property type="project" value="TreeGrafter"/>
</dbReference>
<sequence length="304" mass="33160">MMPRVDTNLADPAHTAPLTLPDLLDLLDLACCDDPDNRVSTWTGRPQTRPADRVFGGLLLAQSLVAAGRTAAPEQRVVSLQADFVAGVPTDRPLRWEVERVSDAASLCTRRSRLIDEEGGELFSAVSRWGRVRDDQPSHSSVRPVDAPDPDELPDLADRFGGDERIPPWWRRARPVHFRHVVAPPYLAPTGEGDRQTTFLRTPGPLPDDHVLRAALVAYVTDMSVLEPAFTALGGARHAPGARILSLTHVLTFHAQPDLGSWHQFDCRVESVAHGRAHGVGELFDPTGGHVVTAAQIGLVKVVR</sequence>
<accession>A0A3R8P5Q3</accession>
<dbReference type="Pfam" id="PF20789">
    <property type="entry name" value="4HBT_3C"/>
    <property type="match status" value="1"/>
</dbReference>